<dbReference type="STRING" id="1499966.U14_04133"/>
<feature type="domain" description="TIR" evidence="1">
    <location>
        <begin position="13"/>
        <end position="115"/>
    </location>
</feature>
<dbReference type="SUPFAM" id="SSF52200">
    <property type="entry name" value="Toll/Interleukin receptor TIR domain"/>
    <property type="match status" value="1"/>
</dbReference>
<reference evidence="2" key="1">
    <citation type="journal article" date="2015" name="PeerJ">
        <title>First genomic representation of candidate bacterial phylum KSB3 points to enhanced environmental sensing as a trigger of wastewater bulking.</title>
        <authorList>
            <person name="Sekiguchi Y."/>
            <person name="Ohashi A."/>
            <person name="Parks D.H."/>
            <person name="Yamauchi T."/>
            <person name="Tyson G.W."/>
            <person name="Hugenholtz P."/>
        </authorList>
    </citation>
    <scope>NUCLEOTIDE SEQUENCE [LARGE SCALE GENOMIC DNA]</scope>
</reference>
<accession>A0A0S6W3I9</accession>
<dbReference type="Proteomes" id="UP000030700">
    <property type="component" value="Unassembled WGS sequence"/>
</dbReference>
<dbReference type="EMBL" id="DF820459">
    <property type="protein sequence ID" value="GAK52876.1"/>
    <property type="molecule type" value="Genomic_DNA"/>
</dbReference>
<dbReference type="InterPro" id="IPR035897">
    <property type="entry name" value="Toll_tir_struct_dom_sf"/>
</dbReference>
<organism evidence="2">
    <name type="scientific">Candidatus Moduliflexus flocculans</name>
    <dbReference type="NCBI Taxonomy" id="1499966"/>
    <lineage>
        <taxon>Bacteria</taxon>
        <taxon>Candidatus Moduliflexota</taxon>
        <taxon>Candidatus Moduliflexia</taxon>
        <taxon>Candidatus Moduliflexales</taxon>
        <taxon>Candidatus Moduliflexaceae</taxon>
    </lineage>
</organism>
<sequence>MHEYFLPFLQGYLDNALNKAAQVFYDIDGISAGEDYPARLKQALARSKCLIAIWSPLDFRSSWCQYECNVIRYREQQLQYRTLENPNGLIFPVVVHDGEYFPDYAKRTQFFDCREYARVGSGFKKTKGYAKFQTEMIDWTTKVADGLHKAPEWIADMETDVWLNNPLNQSLVIDEPIFRAPTLE</sequence>
<proteinExistence type="predicted"/>
<evidence type="ECO:0000259" key="1">
    <source>
        <dbReference type="Pfam" id="PF13676"/>
    </source>
</evidence>
<protein>
    <recommendedName>
        <fullName evidence="1">TIR domain-containing protein</fullName>
    </recommendedName>
</protein>
<dbReference type="Gene3D" id="3.40.50.10140">
    <property type="entry name" value="Toll/interleukin-1 receptor homology (TIR) domain"/>
    <property type="match status" value="1"/>
</dbReference>
<dbReference type="Pfam" id="PF13676">
    <property type="entry name" value="TIR_2"/>
    <property type="match status" value="1"/>
</dbReference>
<dbReference type="HOGENOM" id="CLU_120333_0_0_0"/>
<evidence type="ECO:0000313" key="3">
    <source>
        <dbReference type="Proteomes" id="UP000030700"/>
    </source>
</evidence>
<name>A0A0S6W3I9_9BACT</name>
<evidence type="ECO:0000313" key="2">
    <source>
        <dbReference type="EMBL" id="GAK52876.1"/>
    </source>
</evidence>
<dbReference type="InterPro" id="IPR000157">
    <property type="entry name" value="TIR_dom"/>
</dbReference>
<dbReference type="AlphaFoldDB" id="A0A0S6W3I9"/>
<dbReference type="GO" id="GO:0007165">
    <property type="term" value="P:signal transduction"/>
    <property type="evidence" value="ECO:0007669"/>
    <property type="project" value="InterPro"/>
</dbReference>
<keyword evidence="3" id="KW-1185">Reference proteome</keyword>
<gene>
    <name evidence="2" type="ORF">U14_04133</name>
</gene>